<keyword evidence="3" id="KW-1185">Reference proteome</keyword>
<dbReference type="PANTHER" id="PTHR11177">
    <property type="entry name" value="CHITINASE"/>
    <property type="match status" value="1"/>
</dbReference>
<dbReference type="Pfam" id="PF00704">
    <property type="entry name" value="Glyco_hydro_18"/>
    <property type="match status" value="2"/>
</dbReference>
<accession>A0A8S1DYD0</accession>
<dbReference type="SMART" id="SM00636">
    <property type="entry name" value="Glyco_18"/>
    <property type="match status" value="1"/>
</dbReference>
<feature type="domain" description="GH18" evidence="1">
    <location>
        <begin position="1"/>
        <end position="299"/>
    </location>
</feature>
<evidence type="ECO:0000259" key="1">
    <source>
        <dbReference type="PROSITE" id="PS51910"/>
    </source>
</evidence>
<evidence type="ECO:0000313" key="2">
    <source>
        <dbReference type="EMBL" id="CAB3386992.1"/>
    </source>
</evidence>
<comment type="caution">
    <text evidence="2">The sequence shown here is derived from an EMBL/GenBank/DDBJ whole genome shotgun (WGS) entry which is preliminary data.</text>
</comment>
<dbReference type="EMBL" id="CADEPI010000525">
    <property type="protein sequence ID" value="CAB3386992.1"/>
    <property type="molecule type" value="Genomic_DNA"/>
</dbReference>
<dbReference type="InterPro" id="IPR011583">
    <property type="entry name" value="Chitinase_II/V-like_cat"/>
</dbReference>
<organism evidence="2 3">
    <name type="scientific">Cloeon dipterum</name>
    <dbReference type="NCBI Taxonomy" id="197152"/>
    <lineage>
        <taxon>Eukaryota</taxon>
        <taxon>Metazoa</taxon>
        <taxon>Ecdysozoa</taxon>
        <taxon>Arthropoda</taxon>
        <taxon>Hexapoda</taxon>
        <taxon>Insecta</taxon>
        <taxon>Pterygota</taxon>
        <taxon>Palaeoptera</taxon>
        <taxon>Ephemeroptera</taxon>
        <taxon>Pisciforma</taxon>
        <taxon>Baetidae</taxon>
        <taxon>Cloeon</taxon>
    </lineage>
</organism>
<gene>
    <name evidence="2" type="ORF">CLODIP_2_CD11702</name>
</gene>
<dbReference type="Gene3D" id="3.20.20.80">
    <property type="entry name" value="Glycosidases"/>
    <property type="match status" value="2"/>
</dbReference>
<dbReference type="GO" id="GO:0004568">
    <property type="term" value="F:chitinase activity"/>
    <property type="evidence" value="ECO:0007669"/>
    <property type="project" value="TreeGrafter"/>
</dbReference>
<dbReference type="PROSITE" id="PS51910">
    <property type="entry name" value="GH18_2"/>
    <property type="match status" value="2"/>
</dbReference>
<dbReference type="GO" id="GO:0005975">
    <property type="term" value="P:carbohydrate metabolic process"/>
    <property type="evidence" value="ECO:0007669"/>
    <property type="project" value="InterPro"/>
</dbReference>
<dbReference type="InterPro" id="IPR001223">
    <property type="entry name" value="Glyco_hydro18_cat"/>
</dbReference>
<dbReference type="OrthoDB" id="73875at2759"/>
<feature type="domain" description="GH18" evidence="1">
    <location>
        <begin position="370"/>
        <end position="548"/>
    </location>
</feature>
<dbReference type="GO" id="GO:0008061">
    <property type="term" value="F:chitin binding"/>
    <property type="evidence" value="ECO:0007669"/>
    <property type="project" value="InterPro"/>
</dbReference>
<dbReference type="AlphaFoldDB" id="A0A8S1DYD0"/>
<protein>
    <recommendedName>
        <fullName evidence="1">GH18 domain-containing protein</fullName>
    </recommendedName>
</protein>
<dbReference type="SUPFAM" id="SSF51445">
    <property type="entry name" value="(Trans)glycosidases"/>
    <property type="match status" value="2"/>
</dbReference>
<dbReference type="InterPro" id="IPR017853">
    <property type="entry name" value="GH"/>
</dbReference>
<reference evidence="2 3" key="1">
    <citation type="submission" date="2020-04" db="EMBL/GenBank/DDBJ databases">
        <authorList>
            <person name="Alioto T."/>
            <person name="Alioto T."/>
            <person name="Gomez Garrido J."/>
        </authorList>
    </citation>
    <scope>NUCLEOTIDE SEQUENCE [LARGE SCALE GENOMIC DNA]</scope>
</reference>
<dbReference type="Proteomes" id="UP000494165">
    <property type="component" value="Unassembled WGS sequence"/>
</dbReference>
<sequence length="548" mass="61585">MSLYAEYAQRRGVKTILSVGSSNYKHGVSPGNWSILAADGDARRKLVEQIITQTDELKFDALAIYWWYSGCPDNNCGKGDKKDKENLVSLMRELSNATKERNKSLFLIIPSSERTLSLGYNMPELSNYVDYFYVCTYNYEGTWNNYLGYSANLHYLKISMDAIKGKLGAARMNKVIGGFTSTVTLYALAIPKSRPKHKDPVYTASSLSYSTNILQACQAVHVENYTVLLDGENCNLAHNTTHVYVYEDVNTLRKKIEFFKWNGLGGLFYSSILSDDEGSKCGCGFMPILRIAAEILHGGDNSQVLILRVLSEKCHGPELKDNIMKACIAQCLNLDSKKICSVNYTTGGFAEENCDTNRPFTKTLEVTDQKIMVCEVHPNNDAYLKGKKIAEYNLCTHFHFGSWHVYNPVDKTFEPRTDNIPKQWPVKEYAQQRGAKTILSFGHSDSQFGLSPGNWSILSASADTRAKLIEQMILKTDELKFDAVSIYWWYSACPDNNCAKGNSKDKENLVSLMRELYQAIKARGKSLFLILPASKSVLNKGAHKNSHI</sequence>
<proteinExistence type="predicted"/>
<dbReference type="InterPro" id="IPR050314">
    <property type="entry name" value="Glycosyl_Hydrlase_18"/>
</dbReference>
<dbReference type="PANTHER" id="PTHR11177:SF317">
    <property type="entry name" value="CHITINASE 12-RELATED"/>
    <property type="match status" value="1"/>
</dbReference>
<dbReference type="GO" id="GO:0005576">
    <property type="term" value="C:extracellular region"/>
    <property type="evidence" value="ECO:0007669"/>
    <property type="project" value="TreeGrafter"/>
</dbReference>
<name>A0A8S1DYD0_9INSE</name>
<evidence type="ECO:0000313" key="3">
    <source>
        <dbReference type="Proteomes" id="UP000494165"/>
    </source>
</evidence>
<dbReference type="GO" id="GO:0006032">
    <property type="term" value="P:chitin catabolic process"/>
    <property type="evidence" value="ECO:0007669"/>
    <property type="project" value="TreeGrafter"/>
</dbReference>